<comment type="caution">
    <text evidence="7">The sequence shown here is derived from an EMBL/GenBank/DDBJ whole genome shotgun (WGS) entry which is preliminary data.</text>
</comment>
<evidence type="ECO:0000256" key="3">
    <source>
        <dbReference type="ARBA" id="ARBA00022723"/>
    </source>
</evidence>
<dbReference type="Pfam" id="PF02900">
    <property type="entry name" value="LigB"/>
    <property type="match status" value="1"/>
</dbReference>
<keyword evidence="5" id="KW-0560">Oxidoreductase</keyword>
<dbReference type="GO" id="GO:0008198">
    <property type="term" value="F:ferrous iron binding"/>
    <property type="evidence" value="ECO:0007669"/>
    <property type="project" value="InterPro"/>
</dbReference>
<name>A0A370FZ05_GLULI</name>
<reference evidence="7 8" key="1">
    <citation type="submission" date="2018-07" db="EMBL/GenBank/DDBJ databases">
        <title>Genomic Encyclopedia of Type Strains, Phase IV (KMG-IV): sequencing the most valuable type-strain genomes for metagenomic binning, comparative biology and taxonomic classification.</title>
        <authorList>
            <person name="Goeker M."/>
        </authorList>
    </citation>
    <scope>NUCLEOTIDE SEQUENCE [LARGE SCALE GENOMIC DNA]</scope>
    <source>
        <strain evidence="7 8">DSM 5603</strain>
    </source>
</reference>
<dbReference type="InterPro" id="IPR004183">
    <property type="entry name" value="Xdiol_dOase_suB"/>
</dbReference>
<dbReference type="GO" id="GO:0016702">
    <property type="term" value="F:oxidoreductase activity, acting on single donors with incorporation of molecular oxygen, incorporation of two atoms of oxygen"/>
    <property type="evidence" value="ECO:0007669"/>
    <property type="project" value="UniProtKB-ARBA"/>
</dbReference>
<dbReference type="PIRSF" id="PIRSF006157">
    <property type="entry name" value="Doxgns_DODA"/>
    <property type="match status" value="1"/>
</dbReference>
<dbReference type="SUPFAM" id="SSF53213">
    <property type="entry name" value="LigB-like"/>
    <property type="match status" value="1"/>
</dbReference>
<evidence type="ECO:0000256" key="5">
    <source>
        <dbReference type="ARBA" id="ARBA00023002"/>
    </source>
</evidence>
<comment type="cofactor">
    <cofactor evidence="1">
        <name>Zn(2+)</name>
        <dbReference type="ChEBI" id="CHEBI:29105"/>
    </cofactor>
</comment>
<evidence type="ECO:0000256" key="4">
    <source>
        <dbReference type="ARBA" id="ARBA00022833"/>
    </source>
</evidence>
<dbReference type="AlphaFoldDB" id="A0A370FZ05"/>
<dbReference type="Proteomes" id="UP000254958">
    <property type="component" value="Unassembled WGS sequence"/>
</dbReference>
<protein>
    <submittedName>
        <fullName evidence="7">4,5-DOPA dioxygenase extradiol</fullName>
    </submittedName>
</protein>
<evidence type="ECO:0000259" key="6">
    <source>
        <dbReference type="Pfam" id="PF02900"/>
    </source>
</evidence>
<dbReference type="InterPro" id="IPR014436">
    <property type="entry name" value="Extradiol_dOase_DODA"/>
</dbReference>
<evidence type="ECO:0000313" key="8">
    <source>
        <dbReference type="Proteomes" id="UP000254958"/>
    </source>
</evidence>
<dbReference type="GO" id="GO:0008270">
    <property type="term" value="F:zinc ion binding"/>
    <property type="evidence" value="ECO:0007669"/>
    <property type="project" value="InterPro"/>
</dbReference>
<dbReference type="EMBL" id="QQAW01000008">
    <property type="protein sequence ID" value="RDI36861.1"/>
    <property type="molecule type" value="Genomic_DNA"/>
</dbReference>
<accession>A0A370FZ05</accession>
<dbReference type="CDD" id="cd07363">
    <property type="entry name" value="45_DOPA_Dioxygenase"/>
    <property type="match status" value="1"/>
</dbReference>
<keyword evidence="8" id="KW-1185">Reference proteome</keyword>
<keyword evidence="7" id="KW-0223">Dioxygenase</keyword>
<evidence type="ECO:0000256" key="1">
    <source>
        <dbReference type="ARBA" id="ARBA00001947"/>
    </source>
</evidence>
<dbReference type="Gene3D" id="3.40.830.10">
    <property type="entry name" value="LigB-like"/>
    <property type="match status" value="1"/>
</dbReference>
<evidence type="ECO:0000313" key="7">
    <source>
        <dbReference type="EMBL" id="RDI36861.1"/>
    </source>
</evidence>
<proteinExistence type="inferred from homology"/>
<dbReference type="PANTHER" id="PTHR30096:SF0">
    <property type="entry name" value="4,5-DOPA DIOXYGENASE EXTRADIOL-LIKE PROTEIN"/>
    <property type="match status" value="1"/>
</dbReference>
<dbReference type="NCBIfam" id="NF007914">
    <property type="entry name" value="PRK10628.1"/>
    <property type="match status" value="1"/>
</dbReference>
<sequence length="268" mass="29612">MRMPVIFFGHGSPAIALQDNATTQLWRRLALRIERDYGRPRAILSISAHWLTRGVGVTAMTHPQTIHDFGRSLPSALFDIQYPAPGSPEVAREVAALLAPERVVLDEGDWGLDHGTWSVLCKAWPDADIPVVQLSLDALRSPRDHYALAQKLQPLREAGVLIIGTGNIVHNLPRMNWGAQNCEPYPWAKTFDDHIVNAIAARDINGVVDYEALGDAATLSVPLPDHYWPLLYTLGTTTAADRPDFEPRHIEHGSLSMTSVAWWPAEAA</sequence>
<keyword evidence="3" id="KW-0479">Metal-binding</keyword>
<organism evidence="7 8">
    <name type="scientific">Gluconacetobacter liquefaciens</name>
    <name type="common">Acetobacter liquefaciens</name>
    <dbReference type="NCBI Taxonomy" id="89584"/>
    <lineage>
        <taxon>Bacteria</taxon>
        <taxon>Pseudomonadati</taxon>
        <taxon>Pseudomonadota</taxon>
        <taxon>Alphaproteobacteria</taxon>
        <taxon>Acetobacterales</taxon>
        <taxon>Acetobacteraceae</taxon>
        <taxon>Gluconacetobacter</taxon>
    </lineage>
</organism>
<comment type="similarity">
    <text evidence="2">Belongs to the DODA-type extradiol aromatic ring-opening dioxygenase family.</text>
</comment>
<evidence type="ECO:0000256" key="2">
    <source>
        <dbReference type="ARBA" id="ARBA00007581"/>
    </source>
</evidence>
<keyword evidence="4" id="KW-0862">Zinc</keyword>
<dbReference type="RefSeq" id="WP_211311074.1">
    <property type="nucleotide sequence ID" value="NZ_JABEQI010000007.1"/>
</dbReference>
<gene>
    <name evidence="7" type="ORF">C7453_108154</name>
</gene>
<feature type="domain" description="Extradiol ring-cleavage dioxygenase class III enzyme subunit B" evidence="6">
    <location>
        <begin position="21"/>
        <end position="212"/>
    </location>
</feature>
<dbReference type="PANTHER" id="PTHR30096">
    <property type="entry name" value="4,5-DOPA DIOXYGENASE EXTRADIOL-LIKE PROTEIN"/>
    <property type="match status" value="1"/>
</dbReference>